<dbReference type="AlphaFoldDB" id="D9QVR1"/>
<protein>
    <submittedName>
        <fullName evidence="3">Periplasmic binding protein</fullName>
    </submittedName>
</protein>
<evidence type="ECO:0000313" key="3">
    <source>
        <dbReference type="EMBL" id="ADL12320.1"/>
    </source>
</evidence>
<dbReference type="RefSeq" id="WP_013277766.1">
    <property type="nucleotide sequence ID" value="NC_014378.1"/>
</dbReference>
<dbReference type="Gene3D" id="3.40.50.1980">
    <property type="entry name" value="Nitrogenase molybdenum iron protein domain"/>
    <property type="match status" value="2"/>
</dbReference>
<organism evidence="3 4">
    <name type="scientific">Acetohalobium arabaticum (strain ATCC 49924 / DSM 5501 / Z-7288)</name>
    <dbReference type="NCBI Taxonomy" id="574087"/>
    <lineage>
        <taxon>Bacteria</taxon>
        <taxon>Bacillati</taxon>
        <taxon>Bacillota</taxon>
        <taxon>Clostridia</taxon>
        <taxon>Halanaerobiales</taxon>
        <taxon>Halobacteroidaceae</taxon>
        <taxon>Acetohalobium</taxon>
    </lineage>
</organism>
<dbReference type="KEGG" id="aar:Acear_0781"/>
<evidence type="ECO:0000256" key="1">
    <source>
        <dbReference type="ARBA" id="ARBA00008814"/>
    </source>
</evidence>
<evidence type="ECO:0000313" key="4">
    <source>
        <dbReference type="Proteomes" id="UP000001661"/>
    </source>
</evidence>
<dbReference type="InterPro" id="IPR050902">
    <property type="entry name" value="ABC_Transporter_SBP"/>
</dbReference>
<reference evidence="3 4" key="1">
    <citation type="journal article" date="2010" name="Stand. Genomic Sci.">
        <title>Complete genome sequence of Acetohalobium arabaticum type strain (Z-7288).</title>
        <authorList>
            <person name="Sikorski J."/>
            <person name="Lapidus A."/>
            <person name="Chertkov O."/>
            <person name="Lucas S."/>
            <person name="Copeland A."/>
            <person name="Glavina Del Rio T."/>
            <person name="Nolan M."/>
            <person name="Tice H."/>
            <person name="Cheng J.F."/>
            <person name="Han C."/>
            <person name="Brambilla E."/>
            <person name="Pitluck S."/>
            <person name="Liolios K."/>
            <person name="Ivanova N."/>
            <person name="Mavromatis K."/>
            <person name="Mikhailova N."/>
            <person name="Pati A."/>
            <person name="Bruce D."/>
            <person name="Detter C."/>
            <person name="Tapia R."/>
            <person name="Goodwin L."/>
            <person name="Chen A."/>
            <person name="Palaniappan K."/>
            <person name="Land M."/>
            <person name="Hauser L."/>
            <person name="Chang Y.J."/>
            <person name="Jeffries C.D."/>
            <person name="Rohde M."/>
            <person name="Goker M."/>
            <person name="Spring S."/>
            <person name="Woyke T."/>
            <person name="Bristow J."/>
            <person name="Eisen J.A."/>
            <person name="Markowitz V."/>
            <person name="Hugenholtz P."/>
            <person name="Kyrpides N.C."/>
            <person name="Klenk H.P."/>
        </authorList>
    </citation>
    <scope>NUCLEOTIDE SEQUENCE [LARGE SCALE GENOMIC DNA]</scope>
    <source>
        <strain evidence="4">ATCC 49924 / DSM 5501 / Z-7288</strain>
    </source>
</reference>
<proteinExistence type="inferred from homology"/>
<evidence type="ECO:0000259" key="2">
    <source>
        <dbReference type="PROSITE" id="PS50983"/>
    </source>
</evidence>
<dbReference type="PROSITE" id="PS50983">
    <property type="entry name" value="FE_B12_PBP"/>
    <property type="match status" value="1"/>
</dbReference>
<dbReference type="EMBL" id="CP002105">
    <property type="protein sequence ID" value="ADL12320.1"/>
    <property type="molecule type" value="Genomic_DNA"/>
</dbReference>
<dbReference type="eggNOG" id="COG0614">
    <property type="taxonomic scope" value="Bacteria"/>
</dbReference>
<comment type="similarity">
    <text evidence="1">Belongs to the bacterial solute-binding protein 8 family.</text>
</comment>
<dbReference type="PANTHER" id="PTHR30535:SF34">
    <property type="entry name" value="MOLYBDATE-BINDING PROTEIN MOLA"/>
    <property type="match status" value="1"/>
</dbReference>
<accession>D9QVR1</accession>
<dbReference type="STRING" id="574087.Acear_0781"/>
<keyword evidence="4" id="KW-1185">Reference proteome</keyword>
<dbReference type="Pfam" id="PF01497">
    <property type="entry name" value="Peripla_BP_2"/>
    <property type="match status" value="1"/>
</dbReference>
<dbReference type="CDD" id="cd01147">
    <property type="entry name" value="HemV-2"/>
    <property type="match status" value="1"/>
</dbReference>
<dbReference type="InterPro" id="IPR002491">
    <property type="entry name" value="ABC_transptr_periplasmic_BD"/>
</dbReference>
<name>D9QVR1_ACEAZ</name>
<dbReference type="PANTHER" id="PTHR30535">
    <property type="entry name" value="VITAMIN B12-BINDING PROTEIN"/>
    <property type="match status" value="1"/>
</dbReference>
<gene>
    <name evidence="3" type="ordered locus">Acear_0781</name>
</gene>
<sequence>MKNKKWSILLLIFIFLVFSVITGCTKQTANETKEATEVVTDLNDRKVEVPQNVERIVCIGPGALRLITYMNSTDLVVGVEEGEHKDDWGGAYNLAHPEFKDLPIIGPNHGGDAELIAAQNPDVIFLYGDSNKAKNLQQKTGVPVVMLDYTDLGPNRNQGLYKSWRLIGKVLDKEAKAEELIAYTEELIADLKKRTEDIPKKEKPKVYAGAISYHGGHGIISTKVPFPPFTFLNASYVADELGYEEVQSLMINQEKILDWDPEIIFIDESNLNLVKQDLRKNQEYKSITAIEKGNIYGFLPYASYHRNPATILANTYYMGKVLYPEEFSDIEPDKKANTIFKKFVGKAVYEELAQTYGGFKPIKLKN</sequence>
<dbReference type="OrthoDB" id="9787830at2"/>
<dbReference type="HOGENOM" id="CLU_038034_13_1_9"/>
<dbReference type="Proteomes" id="UP000001661">
    <property type="component" value="Chromosome"/>
</dbReference>
<dbReference type="SUPFAM" id="SSF53807">
    <property type="entry name" value="Helical backbone' metal receptor"/>
    <property type="match status" value="1"/>
</dbReference>
<feature type="domain" description="Fe/B12 periplasmic-binding" evidence="2">
    <location>
        <begin position="55"/>
        <end position="326"/>
    </location>
</feature>
<dbReference type="PROSITE" id="PS51257">
    <property type="entry name" value="PROKAR_LIPOPROTEIN"/>
    <property type="match status" value="1"/>
</dbReference>